<dbReference type="GO" id="GO:0006227">
    <property type="term" value="P:dUDP biosynthetic process"/>
    <property type="evidence" value="ECO:0007669"/>
    <property type="project" value="TreeGrafter"/>
</dbReference>
<dbReference type="GO" id="GO:0004798">
    <property type="term" value="F:dTMP kinase activity"/>
    <property type="evidence" value="ECO:0007669"/>
    <property type="project" value="TreeGrafter"/>
</dbReference>
<gene>
    <name evidence="6" type="ORF">APZ16_02685</name>
</gene>
<evidence type="ECO:0000256" key="1">
    <source>
        <dbReference type="ARBA" id="ARBA00009776"/>
    </source>
</evidence>
<proteinExistence type="inferred from homology"/>
<dbReference type="SUPFAM" id="SSF52540">
    <property type="entry name" value="P-loop containing nucleoside triphosphate hydrolases"/>
    <property type="match status" value="1"/>
</dbReference>
<evidence type="ECO:0000256" key="3">
    <source>
        <dbReference type="ARBA" id="ARBA00022840"/>
    </source>
</evidence>
<evidence type="ECO:0000313" key="6">
    <source>
        <dbReference type="EMBL" id="KUO40785.1"/>
    </source>
</evidence>
<dbReference type="Proteomes" id="UP000074294">
    <property type="component" value="Unassembled WGS sequence"/>
</dbReference>
<comment type="similarity">
    <text evidence="1">Belongs to the thymidylate kinase family.</text>
</comment>
<dbReference type="Pfam" id="PF02223">
    <property type="entry name" value="Thymidylate_kin"/>
    <property type="match status" value="1"/>
</dbReference>
<keyword evidence="6" id="KW-0418">Kinase</keyword>
<name>A0A147JWC0_HADYE</name>
<feature type="domain" description="Thymidylate kinase-like" evidence="5">
    <location>
        <begin position="6"/>
        <end position="180"/>
    </location>
</feature>
<evidence type="ECO:0000259" key="5">
    <source>
        <dbReference type="Pfam" id="PF02223"/>
    </source>
</evidence>
<dbReference type="PANTHER" id="PTHR10344:SF4">
    <property type="entry name" value="UMP-CMP KINASE 2, MITOCHONDRIAL"/>
    <property type="match status" value="1"/>
</dbReference>
<dbReference type="STRING" id="1776334.APZ16_02685"/>
<accession>A0A147JWC0</accession>
<dbReference type="GO" id="GO:0006233">
    <property type="term" value="P:dTDP biosynthetic process"/>
    <property type="evidence" value="ECO:0007669"/>
    <property type="project" value="TreeGrafter"/>
</dbReference>
<evidence type="ECO:0000256" key="2">
    <source>
        <dbReference type="ARBA" id="ARBA00022741"/>
    </source>
</evidence>
<dbReference type="InterPro" id="IPR039430">
    <property type="entry name" value="Thymidylate_kin-like_dom"/>
</dbReference>
<keyword evidence="6" id="KW-0808">Transferase</keyword>
<dbReference type="Gene3D" id="3.40.50.300">
    <property type="entry name" value="P-loop containing nucleotide triphosphate hydrolases"/>
    <property type="match status" value="1"/>
</dbReference>
<dbReference type="PANTHER" id="PTHR10344">
    <property type="entry name" value="THYMIDYLATE KINASE"/>
    <property type="match status" value="1"/>
</dbReference>
<protein>
    <recommendedName>
        <fullName evidence="4">dTMP kinase</fullName>
    </recommendedName>
</protein>
<dbReference type="GO" id="GO:0006235">
    <property type="term" value="P:dTTP biosynthetic process"/>
    <property type="evidence" value="ECO:0007669"/>
    <property type="project" value="TreeGrafter"/>
</dbReference>
<dbReference type="GO" id="GO:0005524">
    <property type="term" value="F:ATP binding"/>
    <property type="evidence" value="ECO:0007669"/>
    <property type="project" value="UniProtKB-KW"/>
</dbReference>
<keyword evidence="3" id="KW-0067">ATP-binding</keyword>
<evidence type="ECO:0000313" key="7">
    <source>
        <dbReference type="Proteomes" id="UP000074294"/>
    </source>
</evidence>
<dbReference type="InterPro" id="IPR027417">
    <property type="entry name" value="P-loop_NTPase"/>
</dbReference>
<evidence type="ECO:0000256" key="4">
    <source>
        <dbReference type="ARBA" id="ARBA00029962"/>
    </source>
</evidence>
<dbReference type="EMBL" id="LQMQ01000035">
    <property type="protein sequence ID" value="KUO40785.1"/>
    <property type="molecule type" value="Genomic_DNA"/>
</dbReference>
<comment type="caution">
    <text evidence="6">The sequence shown here is derived from an EMBL/GenBank/DDBJ whole genome shotgun (WGS) entry which is preliminary data.</text>
</comment>
<keyword evidence="2" id="KW-0547">Nucleotide-binding</keyword>
<dbReference type="GO" id="GO:0005737">
    <property type="term" value="C:cytoplasm"/>
    <property type="evidence" value="ECO:0007669"/>
    <property type="project" value="TreeGrafter"/>
</dbReference>
<organism evidence="6 7">
    <name type="scientific">Hadarchaeum yellowstonense</name>
    <dbReference type="NCBI Taxonomy" id="1776334"/>
    <lineage>
        <taxon>Archaea</taxon>
        <taxon>Methanobacteriati</taxon>
        <taxon>Candidatus Hadarchaeota</taxon>
        <taxon>Candidatus Hadarchaeia</taxon>
        <taxon>Candidatus Hadarchaeales</taxon>
        <taxon>Candidatus Hadarchaeaceae</taxon>
        <taxon>Candidatus Hadarchaeum</taxon>
    </lineage>
</organism>
<sequence>MRFIVIDGLDASGKDTQARIVQERYQRRGERVIVRSHPAEDNWLGRMAKAALLGRGKINHLKASIFYALDVLRSLGKYYNRKCDTLIMVRYLMGTAYLPSPLDRLAYRFFRTLLPSSKFMFFLDVTPEECLRRIGGREIREAFENYEAIVRVRKKALALASDGWHVINADLPVEKVAAAIEKILDSR</sequence>
<reference evidence="6 7" key="1">
    <citation type="journal article" date="2016" name="Nat. Microbiol.">
        <title>Genomic inference of the metabolism of cosmopolitan subsurface Archaea, Hadesarchaea.</title>
        <authorList>
            <person name="Baker B.J."/>
            <person name="Saw J.H."/>
            <person name="Lind A.E."/>
            <person name="Lazar C.S."/>
            <person name="Hinrichs K.-U."/>
            <person name="Teske A.P."/>
            <person name="Ettema T.J."/>
        </authorList>
    </citation>
    <scope>NUCLEOTIDE SEQUENCE [LARGE SCALE GENOMIC DNA]</scope>
</reference>
<dbReference type="AlphaFoldDB" id="A0A147JWC0"/>